<dbReference type="PANTHER" id="PTHR43172">
    <property type="entry name" value="ADENYLOSUCCINATE LYASE"/>
    <property type="match status" value="1"/>
</dbReference>
<dbReference type="GO" id="GO:0005829">
    <property type="term" value="C:cytosol"/>
    <property type="evidence" value="ECO:0007669"/>
    <property type="project" value="TreeGrafter"/>
</dbReference>
<dbReference type="PANTHER" id="PTHR43172:SF1">
    <property type="entry name" value="ADENYLOSUCCINATE LYASE"/>
    <property type="match status" value="1"/>
</dbReference>
<dbReference type="PRINTS" id="PR00149">
    <property type="entry name" value="FUMRATELYASE"/>
</dbReference>
<feature type="domain" description="Adenylosuccinate lyase C-terminal" evidence="2">
    <location>
        <begin position="363"/>
        <end position="442"/>
    </location>
</feature>
<dbReference type="InterPro" id="IPR024083">
    <property type="entry name" value="Fumarase/histidase_N"/>
</dbReference>
<evidence type="ECO:0000313" key="3">
    <source>
        <dbReference type="EMBL" id="QIG44261.1"/>
    </source>
</evidence>
<dbReference type="GO" id="GO:0004018">
    <property type="term" value="F:N6-(1,2-dicarboxyethyl)AMP AMP-lyase (fumarate-forming) activity"/>
    <property type="evidence" value="ECO:0007669"/>
    <property type="project" value="TreeGrafter"/>
</dbReference>
<dbReference type="InterPro" id="IPR000362">
    <property type="entry name" value="Fumarate_lyase_fam"/>
</dbReference>
<name>A0A6G6WFY8_9ACTN</name>
<keyword evidence="1 3" id="KW-0456">Lyase</keyword>
<dbReference type="Gene3D" id="1.10.40.30">
    <property type="entry name" value="Fumarase/aspartase (C-terminal domain)"/>
    <property type="match status" value="1"/>
</dbReference>
<dbReference type="InterPro" id="IPR022761">
    <property type="entry name" value="Fumarate_lyase_N"/>
</dbReference>
<protein>
    <submittedName>
        <fullName evidence="3">Adenylosuccinate lyase family protein</fullName>
    </submittedName>
</protein>
<dbReference type="AlphaFoldDB" id="A0A6G6WFY8"/>
<dbReference type="InterPro" id="IPR019468">
    <property type="entry name" value="AdenyloSucc_lyase_C"/>
</dbReference>
<dbReference type="Proteomes" id="UP000502996">
    <property type="component" value="Chromosome"/>
</dbReference>
<evidence type="ECO:0000313" key="4">
    <source>
        <dbReference type="Proteomes" id="UP000502996"/>
    </source>
</evidence>
<dbReference type="PROSITE" id="PS00163">
    <property type="entry name" value="FUMARATE_LYASES"/>
    <property type="match status" value="1"/>
</dbReference>
<keyword evidence="4" id="KW-1185">Reference proteome</keyword>
<dbReference type="GO" id="GO:0070626">
    <property type="term" value="F:(S)-2-(5-amino-1-(5-phospho-D-ribosyl)imidazole-4-carboxamido) succinate lyase (fumarate-forming) activity"/>
    <property type="evidence" value="ECO:0007669"/>
    <property type="project" value="TreeGrafter"/>
</dbReference>
<organism evidence="3 4">
    <name type="scientific">Nocardioides anomalus</name>
    <dbReference type="NCBI Taxonomy" id="2712223"/>
    <lineage>
        <taxon>Bacteria</taxon>
        <taxon>Bacillati</taxon>
        <taxon>Actinomycetota</taxon>
        <taxon>Actinomycetes</taxon>
        <taxon>Propionibacteriales</taxon>
        <taxon>Nocardioidaceae</taxon>
        <taxon>Nocardioides</taxon>
    </lineage>
</organism>
<dbReference type="SUPFAM" id="SSF48557">
    <property type="entry name" value="L-aspartase-like"/>
    <property type="match status" value="1"/>
</dbReference>
<dbReference type="Gene3D" id="1.10.275.10">
    <property type="entry name" value="Fumarase/aspartase (N-terminal domain)"/>
    <property type="match status" value="1"/>
</dbReference>
<dbReference type="CDD" id="cd01597">
    <property type="entry name" value="pCLME"/>
    <property type="match status" value="1"/>
</dbReference>
<dbReference type="InterPro" id="IPR020557">
    <property type="entry name" value="Fumarate_lyase_CS"/>
</dbReference>
<dbReference type="RefSeq" id="WP_165235351.1">
    <property type="nucleotide sequence ID" value="NZ_CP049257.1"/>
</dbReference>
<evidence type="ECO:0000259" key="2">
    <source>
        <dbReference type="SMART" id="SM00998"/>
    </source>
</evidence>
<gene>
    <name evidence="3" type="ORF">G5V58_17105</name>
</gene>
<dbReference type="PRINTS" id="PR00145">
    <property type="entry name" value="ARGSUCLYASE"/>
</dbReference>
<evidence type="ECO:0000256" key="1">
    <source>
        <dbReference type="ARBA" id="ARBA00023239"/>
    </source>
</evidence>
<dbReference type="GO" id="GO:0044208">
    <property type="term" value="P:'de novo' AMP biosynthetic process"/>
    <property type="evidence" value="ECO:0007669"/>
    <property type="project" value="TreeGrafter"/>
</dbReference>
<dbReference type="KEGG" id="nano:G5V58_17105"/>
<dbReference type="Pfam" id="PF00206">
    <property type="entry name" value="Lyase_1"/>
    <property type="match status" value="1"/>
</dbReference>
<dbReference type="Gene3D" id="1.20.200.10">
    <property type="entry name" value="Fumarase/aspartase (Central domain)"/>
    <property type="match status" value="1"/>
</dbReference>
<sequence>MHAADGWISDARLPDHGVRRILGVDARRQRWLDVEAALAMAQAEVGLVPQESADVIAAHARLEKLDVSALDAGQARTGHLMMPLVTELARACGEEHGGWVHWGATTQNIQQTGDVLGVREAHAVLVDLVLDVLDACAALAEDHATVVMPGRTHGQQAVPITFGFKVAAWADAMLRHLERLEGLRERMFVAMTGGATGTFAAMGQAGPHVQELVAARLGLGSMALPSRSIADPFGELVTVIALMSATGSTIAYEVSRLSAAEVGEVRENLPPDDVGSTTMPQKRNAKLCQDMVTIGAHLRSLTGLALEAVIHAGEVDGAASAMMDEAVEQSLILAADQLVRLAAVLSELEVFPDRMRRNLDLTGGAIMAEALMMALAETLGRQDAHELVHEAAMRSVDHQEDFATVVAQDPRVTERLSRTEIITLLDPAKHVGLSAELARATAQRARGAVAARRPMGH</sequence>
<dbReference type="EMBL" id="CP049257">
    <property type="protein sequence ID" value="QIG44261.1"/>
    <property type="molecule type" value="Genomic_DNA"/>
</dbReference>
<dbReference type="InterPro" id="IPR008948">
    <property type="entry name" value="L-Aspartase-like"/>
</dbReference>
<dbReference type="Pfam" id="PF10397">
    <property type="entry name" value="ADSL_C"/>
    <property type="match status" value="1"/>
</dbReference>
<dbReference type="SMART" id="SM00998">
    <property type="entry name" value="ADSL_C"/>
    <property type="match status" value="1"/>
</dbReference>
<accession>A0A6G6WFY8</accession>
<proteinExistence type="predicted"/>
<reference evidence="3 4" key="1">
    <citation type="submission" date="2020-02" db="EMBL/GenBank/DDBJ databases">
        <title>Full genome sequence of Nocardioides sp. R-3366.</title>
        <authorList>
            <person name="Im W.-T."/>
        </authorList>
    </citation>
    <scope>NUCLEOTIDE SEQUENCE [LARGE SCALE GENOMIC DNA]</scope>
    <source>
        <strain evidence="3 4">R-3366</strain>
    </source>
</reference>